<evidence type="ECO:0000313" key="2">
    <source>
        <dbReference type="EMBL" id="MCW8085922.1"/>
    </source>
</evidence>
<keyword evidence="2" id="KW-0808">Transferase</keyword>
<dbReference type="Gene3D" id="3.40.50.150">
    <property type="entry name" value="Vaccinia Virus protein VP39"/>
    <property type="match status" value="1"/>
</dbReference>
<keyword evidence="2" id="KW-0489">Methyltransferase</keyword>
<evidence type="ECO:0000313" key="3">
    <source>
        <dbReference type="Proteomes" id="UP001526430"/>
    </source>
</evidence>
<evidence type="ECO:0000259" key="1">
    <source>
        <dbReference type="Pfam" id="PF05050"/>
    </source>
</evidence>
<organism evidence="2 3">
    <name type="scientific">Sabulicella glaciei</name>
    <dbReference type="NCBI Taxonomy" id="2984948"/>
    <lineage>
        <taxon>Bacteria</taxon>
        <taxon>Pseudomonadati</taxon>
        <taxon>Pseudomonadota</taxon>
        <taxon>Alphaproteobacteria</taxon>
        <taxon>Acetobacterales</taxon>
        <taxon>Acetobacteraceae</taxon>
        <taxon>Sabulicella</taxon>
    </lineage>
</organism>
<name>A0ABT3NUT9_9PROT</name>
<dbReference type="GO" id="GO:0032259">
    <property type="term" value="P:methylation"/>
    <property type="evidence" value="ECO:0007669"/>
    <property type="project" value="UniProtKB-KW"/>
</dbReference>
<dbReference type="Pfam" id="PF05050">
    <property type="entry name" value="Methyltransf_21"/>
    <property type="match status" value="1"/>
</dbReference>
<reference evidence="2 3" key="1">
    <citation type="submission" date="2022-10" db="EMBL/GenBank/DDBJ databases">
        <title>Roseococcus glaciei nov., sp. nov., isolated from glacier.</title>
        <authorList>
            <person name="Liu Q."/>
            <person name="Xin Y.-H."/>
        </authorList>
    </citation>
    <scope>NUCLEOTIDE SEQUENCE [LARGE SCALE GENOMIC DNA]</scope>
    <source>
        <strain evidence="2 3">MDT2-1-1</strain>
    </source>
</reference>
<comment type="caution">
    <text evidence="2">The sequence shown here is derived from an EMBL/GenBank/DDBJ whole genome shotgun (WGS) entry which is preliminary data.</text>
</comment>
<accession>A0ABT3NUT9</accession>
<dbReference type="NCBIfam" id="TIGR01444">
    <property type="entry name" value="fkbM_fam"/>
    <property type="match status" value="1"/>
</dbReference>
<protein>
    <submittedName>
        <fullName evidence="2">FkbM family methyltransferase</fullName>
    </submittedName>
</protein>
<sequence>MMAPHRSLPPWSTRARRALLAGRDTVLHLVRRHWRRRMRFRFPRDAAPDARYRFVMRGVPLEVPRAVLTPEIWRYLCEGRYETEELDAIAGATRPGDRVLELGAGIGFISSFVAQRPGIERVVAVEANPKLIEVARRNHAINDVPVELVNAVVAQENGTVPFYMHADFWRCSMTPQPDTEEVRLPARALRDLFAEVRPSLLIVDIEGGELTVFDGVDLSGVREAILEVHPDVIGLDGVGRVFARFAEEGLFYHPRKSSRAIVVLARP</sequence>
<proteinExistence type="predicted"/>
<feature type="domain" description="Methyltransferase FkbM" evidence="1">
    <location>
        <begin position="103"/>
        <end position="230"/>
    </location>
</feature>
<dbReference type="Proteomes" id="UP001526430">
    <property type="component" value="Unassembled WGS sequence"/>
</dbReference>
<dbReference type="InterPro" id="IPR052514">
    <property type="entry name" value="SAM-dependent_MTase"/>
</dbReference>
<dbReference type="EMBL" id="JAPFQI010000005">
    <property type="protein sequence ID" value="MCW8085922.1"/>
    <property type="molecule type" value="Genomic_DNA"/>
</dbReference>
<keyword evidence="3" id="KW-1185">Reference proteome</keyword>
<dbReference type="InterPro" id="IPR029063">
    <property type="entry name" value="SAM-dependent_MTases_sf"/>
</dbReference>
<dbReference type="SUPFAM" id="SSF53335">
    <property type="entry name" value="S-adenosyl-L-methionine-dependent methyltransferases"/>
    <property type="match status" value="1"/>
</dbReference>
<dbReference type="PANTHER" id="PTHR34203:SF15">
    <property type="entry name" value="SLL1173 PROTEIN"/>
    <property type="match status" value="1"/>
</dbReference>
<dbReference type="InterPro" id="IPR006342">
    <property type="entry name" value="FkbM_mtfrase"/>
</dbReference>
<dbReference type="CDD" id="cd02440">
    <property type="entry name" value="AdoMet_MTases"/>
    <property type="match status" value="1"/>
</dbReference>
<gene>
    <name evidence="2" type="ORF">OF850_09815</name>
</gene>
<dbReference type="RefSeq" id="WP_301589873.1">
    <property type="nucleotide sequence ID" value="NZ_JAPFQI010000005.1"/>
</dbReference>
<dbReference type="GO" id="GO:0008168">
    <property type="term" value="F:methyltransferase activity"/>
    <property type="evidence" value="ECO:0007669"/>
    <property type="project" value="UniProtKB-KW"/>
</dbReference>
<dbReference type="PANTHER" id="PTHR34203">
    <property type="entry name" value="METHYLTRANSFERASE, FKBM FAMILY PROTEIN"/>
    <property type="match status" value="1"/>
</dbReference>